<name>A0A820TEW4_9BILA</name>
<dbReference type="Proteomes" id="UP000663833">
    <property type="component" value="Unassembled WGS sequence"/>
</dbReference>
<dbReference type="PROSITE" id="PS50026">
    <property type="entry name" value="EGF_3"/>
    <property type="match status" value="1"/>
</dbReference>
<evidence type="ECO:0000256" key="1">
    <source>
        <dbReference type="ARBA" id="ARBA00004651"/>
    </source>
</evidence>
<dbReference type="InterPro" id="IPR001304">
    <property type="entry name" value="C-type_lectin-like"/>
</dbReference>
<feature type="transmembrane region" description="Helical" evidence="10">
    <location>
        <begin position="840"/>
        <end position="862"/>
    </location>
</feature>
<feature type="transmembrane region" description="Helical" evidence="10">
    <location>
        <begin position="542"/>
        <end position="560"/>
    </location>
</feature>
<dbReference type="SMART" id="SM00034">
    <property type="entry name" value="CLECT"/>
    <property type="match status" value="1"/>
</dbReference>
<dbReference type="GO" id="GO:0038023">
    <property type="term" value="F:signaling receptor activity"/>
    <property type="evidence" value="ECO:0007669"/>
    <property type="project" value="InterPro"/>
</dbReference>
<feature type="transmembrane region" description="Helical" evidence="10">
    <location>
        <begin position="471"/>
        <end position="495"/>
    </location>
</feature>
<evidence type="ECO:0000256" key="4">
    <source>
        <dbReference type="ARBA" id="ARBA00022692"/>
    </source>
</evidence>
<keyword evidence="8" id="KW-0245">EGF-like domain</keyword>
<evidence type="ECO:0000256" key="8">
    <source>
        <dbReference type="PROSITE-ProRule" id="PRU00076"/>
    </source>
</evidence>
<feature type="disulfide bond" evidence="8">
    <location>
        <begin position="211"/>
        <end position="220"/>
    </location>
</feature>
<dbReference type="GO" id="GO:0071939">
    <property type="term" value="P:vitamin A import into cell"/>
    <property type="evidence" value="ECO:0007669"/>
    <property type="project" value="TreeGrafter"/>
</dbReference>
<evidence type="ECO:0000313" key="16">
    <source>
        <dbReference type="Proteomes" id="UP000663851"/>
    </source>
</evidence>
<evidence type="ECO:0008006" key="17">
    <source>
        <dbReference type="Google" id="ProtNLM"/>
    </source>
</evidence>
<dbReference type="Pfam" id="PF14752">
    <property type="entry name" value="RBP_receptor"/>
    <property type="match status" value="1"/>
</dbReference>
<keyword evidence="7" id="KW-0675">Receptor</keyword>
<comment type="caution">
    <text evidence="8">Lacks conserved residue(s) required for the propagation of feature annotation.</text>
</comment>
<evidence type="ECO:0000313" key="15">
    <source>
        <dbReference type="EMBL" id="CAF4470263.1"/>
    </source>
</evidence>
<feature type="chain" id="PRO_5035622061" description="EGF-like domain-containing protein" evidence="11">
    <location>
        <begin position="22"/>
        <end position="1124"/>
    </location>
</feature>
<keyword evidence="2" id="KW-0813">Transport</keyword>
<accession>A0A820TEW4</accession>
<dbReference type="Pfam" id="PF00059">
    <property type="entry name" value="Lectin_C"/>
    <property type="match status" value="1"/>
</dbReference>
<keyword evidence="11" id="KW-0732">Signal</keyword>
<keyword evidence="4 10" id="KW-0812">Transmembrane</keyword>
<feature type="transmembrane region" description="Helical" evidence="10">
    <location>
        <begin position="310"/>
        <end position="330"/>
    </location>
</feature>
<dbReference type="InterPro" id="IPR026612">
    <property type="entry name" value="STRA6-like"/>
</dbReference>
<comment type="subcellular location">
    <subcellularLocation>
        <location evidence="1">Cell membrane</location>
        <topology evidence="1">Multi-pass membrane protein</topology>
    </subcellularLocation>
</comment>
<feature type="coiled-coil region" evidence="9">
    <location>
        <begin position="1046"/>
        <end position="1073"/>
    </location>
</feature>
<feature type="transmembrane region" description="Helical" evidence="10">
    <location>
        <begin position="230"/>
        <end position="251"/>
    </location>
</feature>
<gene>
    <name evidence="15" type="ORF">HFQ381_LOCUS25390</name>
    <name evidence="14" type="ORF">LUA448_LOCUS8501</name>
</gene>
<dbReference type="PANTHER" id="PTHR21444">
    <property type="entry name" value="COILED-COIL DOMAIN-CONTAINING PROTEIN 180"/>
    <property type="match status" value="1"/>
</dbReference>
<evidence type="ECO:0000256" key="3">
    <source>
        <dbReference type="ARBA" id="ARBA00022475"/>
    </source>
</evidence>
<feature type="domain" description="EGF-like" evidence="12">
    <location>
        <begin position="182"/>
        <end position="221"/>
    </location>
</feature>
<feature type="signal peptide" evidence="11">
    <location>
        <begin position="1"/>
        <end position="21"/>
    </location>
</feature>
<dbReference type="Gene3D" id="3.10.100.10">
    <property type="entry name" value="Mannose-Binding Protein A, subunit A"/>
    <property type="match status" value="1"/>
</dbReference>
<sequence length="1124" mass="131913">MMLVRTIFLLLVLTTAISSNAFYGKWKNKLKTLKTKTNDKIIDKIQGKSQCPTTWQYFAASCYWKFPRKHSWSDARNECARFRADLVVIDNDNEFDYIAKNITDLREDFYVGFHYFNDSWSWINGQALSDYTYYTEEDLCEDRLPIEPRHRSCGILDRARRGRLCMNVDVCDRKLNFICEKVVDRCSSLHDTCGKHGRCINTDDGQFRCDCHFLFGGDQCRSISREGGQVLMAAIFVFTACITPMLFRSIFRMLKRKLNRTSTIYGKLHSLNNSEHLLSKHKVKQEKEIDGLLKLLFSIQYSNICNSSTFIIIFSTLLLTSFCLLTIPFIQYRFSFSSLFNHTNVTLTYKINSTLHLLHTCRNFDNYTWKNFVSLPSALIVTLICSFLKKRDTLCLRFCNGRPALPMPLNIFDKRQRHVIAAIFGISANEVLKILEELLIRFNAKQVTNDKGIIIELLQHIGDVLLIGMRYFPLLISVNTAHPISYALGLIYTFIDGTYTLIHTSYCSRFSLFRFDRTLILQSSATNEIIQSDTIYVMLRNLPHFTLVSFVFVKFFYLLIQQLKCRCCQQAVMMTNHNHNEKVHQVSLVSSVLSLDLLLPDYQTKPEFYYTQGLLKSKESSDMYYNNALTRPFAKIYRWHRYFTFSIQILCTYTVVLVVIYNLTYLLTFYGIHTIKNQLDRVHFILLSQLNWNIEWGTSFINDIYLCSILSVIIYCTQIFNGLIKIQQHLISAYAGKYIDIPPRHNFSNNELISKCLHFSGYLCGYTAWGFIIFYKISFVFCLLLRLWIRYDSRWFQHILALCLPIVLVYLLKHILVSLLSEFVFLQNFGRTPSLNNRRIYFIFNYFNFFFDCFLGILSCYIRVSKALLASLLFMGRLDYSFMGRNLERLDQGYATYVTFIHMEIIHGHPILVTFCDMVWHDIERKRHIIHQHSKNNKIIYDSITQTKVHSTRFKWHLFYTLIRNEYLKFLRKHALLVVANSTGIISSTTAVAVVLGRIPSNEKSIHNEQNSSILLYDRPIMRQPPIPAKRSGYRYNFDYEQTSDLRFIYQQLKSLTTNVSQLKNNNHNLQQDELSKQEHHHHHEQIYLPPNQSIIKKQSQVTCTFPDEYSSSKFHHTPTIQRR</sequence>
<dbReference type="InterPro" id="IPR000742">
    <property type="entry name" value="EGF"/>
</dbReference>
<dbReference type="InterPro" id="IPR016187">
    <property type="entry name" value="CTDL_fold"/>
</dbReference>
<evidence type="ECO:0000256" key="6">
    <source>
        <dbReference type="ARBA" id="ARBA00023136"/>
    </source>
</evidence>
<evidence type="ECO:0000256" key="10">
    <source>
        <dbReference type="SAM" id="Phobius"/>
    </source>
</evidence>
<feature type="transmembrane region" description="Helical" evidence="10">
    <location>
        <begin position="799"/>
        <end position="820"/>
    </location>
</feature>
<evidence type="ECO:0000256" key="5">
    <source>
        <dbReference type="ARBA" id="ARBA00022989"/>
    </source>
</evidence>
<keyword evidence="6 10" id="KW-0472">Membrane</keyword>
<keyword evidence="5 10" id="KW-1133">Transmembrane helix</keyword>
<dbReference type="CDD" id="cd00037">
    <property type="entry name" value="CLECT"/>
    <property type="match status" value="1"/>
</dbReference>
<reference evidence="15" key="1">
    <citation type="submission" date="2021-02" db="EMBL/GenBank/DDBJ databases">
        <authorList>
            <person name="Nowell W R."/>
        </authorList>
    </citation>
    <scope>NUCLEOTIDE SEQUENCE</scope>
</reference>
<keyword evidence="8" id="KW-1015">Disulfide bond</keyword>
<dbReference type="PANTHER" id="PTHR21444:SF15">
    <property type="entry name" value="RECEPTOR FOR RETINOL UPTAKE STRA6"/>
    <property type="match status" value="1"/>
</dbReference>
<dbReference type="Proteomes" id="UP000663851">
    <property type="component" value="Unassembled WGS sequence"/>
</dbReference>
<comment type="caution">
    <text evidence="15">The sequence shown here is derived from an EMBL/GenBank/DDBJ whole genome shotgun (WGS) entry which is preliminary data.</text>
</comment>
<dbReference type="AlphaFoldDB" id="A0A820TEW4"/>
<feature type="transmembrane region" description="Helical" evidence="10">
    <location>
        <begin position="974"/>
        <end position="996"/>
    </location>
</feature>
<evidence type="ECO:0000256" key="2">
    <source>
        <dbReference type="ARBA" id="ARBA00022448"/>
    </source>
</evidence>
<organism evidence="15 16">
    <name type="scientific">Rotaria socialis</name>
    <dbReference type="NCBI Taxonomy" id="392032"/>
    <lineage>
        <taxon>Eukaryota</taxon>
        <taxon>Metazoa</taxon>
        <taxon>Spiralia</taxon>
        <taxon>Gnathifera</taxon>
        <taxon>Rotifera</taxon>
        <taxon>Eurotatoria</taxon>
        <taxon>Bdelloidea</taxon>
        <taxon>Philodinida</taxon>
        <taxon>Philodinidae</taxon>
        <taxon>Rotaria</taxon>
    </lineage>
</organism>
<evidence type="ECO:0000256" key="11">
    <source>
        <dbReference type="SAM" id="SignalP"/>
    </source>
</evidence>
<dbReference type="InterPro" id="IPR016186">
    <property type="entry name" value="C-type_lectin-like/link_sf"/>
</dbReference>
<dbReference type="PROSITE" id="PS00022">
    <property type="entry name" value="EGF_1"/>
    <property type="match status" value="1"/>
</dbReference>
<keyword evidence="3" id="KW-1003">Cell membrane</keyword>
<feature type="transmembrane region" description="Helical" evidence="10">
    <location>
        <begin position="768"/>
        <end position="787"/>
    </location>
</feature>
<evidence type="ECO:0000259" key="12">
    <source>
        <dbReference type="PROSITE" id="PS50026"/>
    </source>
</evidence>
<dbReference type="GO" id="GO:0005886">
    <property type="term" value="C:plasma membrane"/>
    <property type="evidence" value="ECO:0007669"/>
    <property type="project" value="UniProtKB-SubCell"/>
</dbReference>
<evidence type="ECO:0000256" key="9">
    <source>
        <dbReference type="SAM" id="Coils"/>
    </source>
</evidence>
<dbReference type="GO" id="GO:0034632">
    <property type="term" value="F:retinol transmembrane transporter activity"/>
    <property type="evidence" value="ECO:0007669"/>
    <property type="project" value="InterPro"/>
</dbReference>
<evidence type="ECO:0000256" key="7">
    <source>
        <dbReference type="ARBA" id="ARBA00023170"/>
    </source>
</evidence>
<dbReference type="EMBL" id="CAJNYD010000907">
    <property type="protein sequence ID" value="CAF3305680.1"/>
    <property type="molecule type" value="Genomic_DNA"/>
</dbReference>
<evidence type="ECO:0000259" key="13">
    <source>
        <dbReference type="PROSITE" id="PS50041"/>
    </source>
</evidence>
<dbReference type="SUPFAM" id="SSF56436">
    <property type="entry name" value="C-type lectin-like"/>
    <property type="match status" value="1"/>
</dbReference>
<dbReference type="EMBL" id="CAJOBO010002833">
    <property type="protein sequence ID" value="CAF4470263.1"/>
    <property type="molecule type" value="Genomic_DNA"/>
</dbReference>
<feature type="transmembrane region" description="Helical" evidence="10">
    <location>
        <begin position="372"/>
        <end position="388"/>
    </location>
</feature>
<keyword evidence="9" id="KW-0175">Coiled coil</keyword>
<protein>
    <recommendedName>
        <fullName evidence="17">EGF-like domain-containing protein</fullName>
    </recommendedName>
</protein>
<evidence type="ECO:0000313" key="14">
    <source>
        <dbReference type="EMBL" id="CAF3305680.1"/>
    </source>
</evidence>
<dbReference type="PROSITE" id="PS50041">
    <property type="entry name" value="C_TYPE_LECTIN_2"/>
    <property type="match status" value="1"/>
</dbReference>
<feature type="domain" description="C-type lectin" evidence="13">
    <location>
        <begin position="58"/>
        <end position="180"/>
    </location>
</feature>
<proteinExistence type="predicted"/>
<feature type="transmembrane region" description="Helical" evidence="10">
    <location>
        <begin position="642"/>
        <end position="661"/>
    </location>
</feature>